<accession>A0AAE9MD01</accession>
<reference evidence="4" key="1">
    <citation type="submission" date="2022-06" db="EMBL/GenBank/DDBJ databases">
        <title>Complete Genome of Aeromonas sp. Strain SOD01 Isolated from an Urban Freshwater Stream.</title>
        <authorList>
            <person name="Williams L.E."/>
            <person name="Brysgel T."/>
            <person name="Capestro E.M."/>
            <person name="Foltz G.V."/>
            <person name="Gardner A.E."/>
            <person name="Ingrassia J."/>
            <person name="Peterson E."/>
            <person name="Arruda J."/>
            <person name="Flaherty I."/>
            <person name="Hunt M."/>
            <person name="Pappas G."/>
            <person name="Ramsaran S."/>
            <person name="Rocha M."/>
        </authorList>
    </citation>
    <scope>NUCLEOTIDE SEQUENCE</scope>
    <source>
        <strain evidence="4">SOD01</strain>
    </source>
</reference>
<keyword evidence="2" id="KW-0732">Signal</keyword>
<dbReference type="InterPro" id="IPR025392">
    <property type="entry name" value="DUF4124"/>
</dbReference>
<dbReference type="RefSeq" id="WP_242380424.1">
    <property type="nucleotide sequence ID" value="NZ_CP093843.1"/>
</dbReference>
<feature type="domain" description="DUF4124" evidence="3">
    <location>
        <begin position="13"/>
        <end position="63"/>
    </location>
</feature>
<sequence length="145" mass="15936">MSRILAICLTSLILTAPLVTQAAVYQCTVNGRVSFSDIPCSGDAKPMDLRVYTPPVEAVAEASKQTQEIEKNLADSQKQRQIATLRAEMEAKQQKMKGEIARFNGATTSQTGEPLSAAEIQSLTRRHQSDMEALNKQITTLQQQK</sequence>
<name>A0AAE9MD01_9GAMM</name>
<evidence type="ECO:0000256" key="2">
    <source>
        <dbReference type="SAM" id="SignalP"/>
    </source>
</evidence>
<feature type="chain" id="PRO_5042113885" evidence="2">
    <location>
        <begin position="23"/>
        <end position="145"/>
    </location>
</feature>
<feature type="coiled-coil region" evidence="1">
    <location>
        <begin position="59"/>
        <end position="144"/>
    </location>
</feature>
<keyword evidence="5" id="KW-1185">Reference proteome</keyword>
<gene>
    <name evidence="4" type="ORF">NHF51_12325</name>
</gene>
<dbReference type="Pfam" id="PF13511">
    <property type="entry name" value="DUF4124"/>
    <property type="match status" value="1"/>
</dbReference>
<organism evidence="4 5">
    <name type="scientific">Aeromonas encheleia</name>
    <dbReference type="NCBI Taxonomy" id="73010"/>
    <lineage>
        <taxon>Bacteria</taxon>
        <taxon>Pseudomonadati</taxon>
        <taxon>Pseudomonadota</taxon>
        <taxon>Gammaproteobacteria</taxon>
        <taxon>Aeromonadales</taxon>
        <taxon>Aeromonadaceae</taxon>
        <taxon>Aeromonas</taxon>
    </lineage>
</organism>
<evidence type="ECO:0000313" key="4">
    <source>
        <dbReference type="EMBL" id="USV56145.1"/>
    </source>
</evidence>
<protein>
    <submittedName>
        <fullName evidence="4">DUF4124 domain-containing protein</fullName>
    </submittedName>
</protein>
<feature type="signal peptide" evidence="2">
    <location>
        <begin position="1"/>
        <end position="22"/>
    </location>
</feature>
<dbReference type="EMBL" id="CP099717">
    <property type="protein sequence ID" value="USV56145.1"/>
    <property type="molecule type" value="Genomic_DNA"/>
</dbReference>
<evidence type="ECO:0000256" key="1">
    <source>
        <dbReference type="SAM" id="Coils"/>
    </source>
</evidence>
<dbReference type="Proteomes" id="UP001056890">
    <property type="component" value="Chromosome"/>
</dbReference>
<keyword evidence="1" id="KW-0175">Coiled coil</keyword>
<proteinExistence type="predicted"/>
<evidence type="ECO:0000259" key="3">
    <source>
        <dbReference type="Pfam" id="PF13511"/>
    </source>
</evidence>
<evidence type="ECO:0000313" key="5">
    <source>
        <dbReference type="Proteomes" id="UP001056890"/>
    </source>
</evidence>
<dbReference type="AlphaFoldDB" id="A0AAE9MD01"/>